<dbReference type="InterPro" id="IPR001179">
    <property type="entry name" value="PPIase_FKBP_dom"/>
</dbReference>
<evidence type="ECO:0000256" key="2">
    <source>
        <dbReference type="ARBA" id="ARBA00006577"/>
    </source>
</evidence>
<evidence type="ECO:0000259" key="8">
    <source>
        <dbReference type="PROSITE" id="PS50059"/>
    </source>
</evidence>
<evidence type="ECO:0000313" key="10">
    <source>
        <dbReference type="Proteomes" id="UP000556026"/>
    </source>
</evidence>
<evidence type="ECO:0000256" key="3">
    <source>
        <dbReference type="ARBA" id="ARBA00023110"/>
    </source>
</evidence>
<gene>
    <name evidence="9" type="ORF">GMST_05780</name>
</gene>
<comment type="caution">
    <text evidence="9">The sequence shown here is derived from an EMBL/GenBank/DDBJ whole genome shotgun (WGS) entry which is preliminary data.</text>
</comment>
<keyword evidence="4 5" id="KW-0413">Isomerase</keyword>
<evidence type="ECO:0000313" key="9">
    <source>
        <dbReference type="EMBL" id="GFO58253.1"/>
    </source>
</evidence>
<evidence type="ECO:0000256" key="7">
    <source>
        <dbReference type="SAM" id="MobiDB-lite"/>
    </source>
</evidence>
<dbReference type="Pfam" id="PF00254">
    <property type="entry name" value="FKBP_C"/>
    <property type="match status" value="1"/>
</dbReference>
<feature type="region of interest" description="Disordered" evidence="7">
    <location>
        <begin position="75"/>
        <end position="95"/>
    </location>
</feature>
<dbReference type="PANTHER" id="PTHR43811">
    <property type="entry name" value="FKBP-TYPE PEPTIDYL-PROLYL CIS-TRANS ISOMERASE FKPA"/>
    <property type="match status" value="1"/>
</dbReference>
<evidence type="ECO:0000256" key="5">
    <source>
        <dbReference type="PROSITE-ProRule" id="PRU00277"/>
    </source>
</evidence>
<feature type="domain" description="PPIase FKBP-type" evidence="8">
    <location>
        <begin position="6"/>
        <end position="137"/>
    </location>
</feature>
<organism evidence="9 10">
    <name type="scientific">Geomonas silvestris</name>
    <dbReference type="NCBI Taxonomy" id="2740184"/>
    <lineage>
        <taxon>Bacteria</taxon>
        <taxon>Pseudomonadati</taxon>
        <taxon>Thermodesulfobacteriota</taxon>
        <taxon>Desulfuromonadia</taxon>
        <taxon>Geobacterales</taxon>
        <taxon>Geobacteraceae</taxon>
        <taxon>Geomonas</taxon>
    </lineage>
</organism>
<dbReference type="InterPro" id="IPR046357">
    <property type="entry name" value="PPIase_dom_sf"/>
</dbReference>
<dbReference type="SUPFAM" id="SSF54534">
    <property type="entry name" value="FKBP-like"/>
    <property type="match status" value="1"/>
</dbReference>
<protein>
    <recommendedName>
        <fullName evidence="6">Peptidyl-prolyl cis-trans isomerase</fullName>
        <ecNumber evidence="6">5.2.1.8</ecNumber>
    </recommendedName>
</protein>
<comment type="similarity">
    <text evidence="2 6">Belongs to the FKBP-type PPIase family.</text>
</comment>
<feature type="compositionally biased region" description="Gly residues" evidence="7">
    <location>
        <begin position="86"/>
        <end position="95"/>
    </location>
</feature>
<dbReference type="EMBL" id="BLXX01000001">
    <property type="protein sequence ID" value="GFO58253.1"/>
    <property type="molecule type" value="Genomic_DNA"/>
</dbReference>
<evidence type="ECO:0000256" key="1">
    <source>
        <dbReference type="ARBA" id="ARBA00000971"/>
    </source>
</evidence>
<dbReference type="PROSITE" id="PS50059">
    <property type="entry name" value="FKBP_PPIASE"/>
    <property type="match status" value="1"/>
</dbReference>
<dbReference type="PANTHER" id="PTHR43811:SF19">
    <property type="entry name" value="39 KDA FK506-BINDING NUCLEAR PROTEIN"/>
    <property type="match status" value="1"/>
</dbReference>
<comment type="catalytic activity">
    <reaction evidence="1 5 6">
        <text>[protein]-peptidylproline (omega=180) = [protein]-peptidylproline (omega=0)</text>
        <dbReference type="Rhea" id="RHEA:16237"/>
        <dbReference type="Rhea" id="RHEA-COMP:10747"/>
        <dbReference type="Rhea" id="RHEA-COMP:10748"/>
        <dbReference type="ChEBI" id="CHEBI:83833"/>
        <dbReference type="ChEBI" id="CHEBI:83834"/>
        <dbReference type="EC" id="5.2.1.8"/>
    </reaction>
</comment>
<evidence type="ECO:0000256" key="4">
    <source>
        <dbReference type="ARBA" id="ARBA00023235"/>
    </source>
</evidence>
<keyword evidence="3 5" id="KW-0697">Rotamase</keyword>
<dbReference type="AlphaFoldDB" id="A0A6V8MEK0"/>
<accession>A0A6V8MEK0</accession>
<dbReference type="GO" id="GO:0003755">
    <property type="term" value="F:peptidyl-prolyl cis-trans isomerase activity"/>
    <property type="evidence" value="ECO:0007669"/>
    <property type="project" value="UniProtKB-UniRule"/>
</dbReference>
<dbReference type="Gene3D" id="3.10.50.40">
    <property type="match status" value="1"/>
</dbReference>
<reference evidence="10" key="1">
    <citation type="submission" date="2020-06" db="EMBL/GenBank/DDBJ databases">
        <title>Draft genomic sequence of Geomonas sp. Red330.</title>
        <authorList>
            <person name="Itoh H."/>
            <person name="Zhenxing X."/>
            <person name="Ushijima N."/>
            <person name="Masuda Y."/>
            <person name="Shiratori Y."/>
            <person name="Senoo K."/>
        </authorList>
    </citation>
    <scope>NUCLEOTIDE SEQUENCE [LARGE SCALE GENOMIC DNA]</scope>
    <source>
        <strain evidence="10">Red330</strain>
    </source>
</reference>
<dbReference type="RefSeq" id="WP_183353101.1">
    <property type="nucleotide sequence ID" value="NZ_BLXX01000001.1"/>
</dbReference>
<sequence length="146" mass="15743">MEAEEGKRVTISFICKLEDGTIYDFSSRDRLEFVIGQGNTLPTLEMGVLGMKPGDTRTIRVPAAEVEDFQFDVDEAPTDEGFPAGSAGGGYGYEFGPGEGGDDDVYLTIPEAPMRSVRERPPAGSDLIFEVDLVAVDDADLELGED</sequence>
<evidence type="ECO:0000256" key="6">
    <source>
        <dbReference type="RuleBase" id="RU003915"/>
    </source>
</evidence>
<dbReference type="EC" id="5.2.1.8" evidence="6"/>
<proteinExistence type="inferred from homology"/>
<dbReference type="Proteomes" id="UP000556026">
    <property type="component" value="Unassembled WGS sequence"/>
</dbReference>
<name>A0A6V8MEK0_9BACT</name>
<keyword evidence="10" id="KW-1185">Reference proteome</keyword>